<keyword evidence="5" id="KW-1185">Reference proteome</keyword>
<dbReference type="SMART" id="SM00421">
    <property type="entry name" value="HTH_LUXR"/>
    <property type="match status" value="1"/>
</dbReference>
<dbReference type="Pfam" id="PF00196">
    <property type="entry name" value="GerE"/>
    <property type="match status" value="1"/>
</dbReference>
<dbReference type="CDD" id="cd06170">
    <property type="entry name" value="LuxR_C_like"/>
    <property type="match status" value="1"/>
</dbReference>
<dbReference type="GO" id="GO:0003677">
    <property type="term" value="F:DNA binding"/>
    <property type="evidence" value="ECO:0007669"/>
    <property type="project" value="InterPro"/>
</dbReference>
<reference evidence="4" key="1">
    <citation type="submission" date="2020-12" db="EMBL/GenBank/DDBJ databases">
        <title>Genomic characterization of non-nitrogen-fixing Frankia strains.</title>
        <authorList>
            <person name="Carlos-Shanley C."/>
            <person name="Guerra T."/>
            <person name="Hahn D."/>
        </authorList>
    </citation>
    <scope>NUCLEOTIDE SEQUENCE</scope>
    <source>
        <strain evidence="4">CN6</strain>
    </source>
</reference>
<dbReference type="PANTHER" id="PTHR16305:SF35">
    <property type="entry name" value="TRANSCRIPTIONAL ACTIVATOR DOMAIN"/>
    <property type="match status" value="1"/>
</dbReference>
<dbReference type="GO" id="GO:0005524">
    <property type="term" value="F:ATP binding"/>
    <property type="evidence" value="ECO:0007669"/>
    <property type="project" value="UniProtKB-KW"/>
</dbReference>
<accession>A0A937RJI2</accession>
<dbReference type="EMBL" id="JAEACQ010000155">
    <property type="protein sequence ID" value="MBL7627101.1"/>
    <property type="molecule type" value="Genomic_DNA"/>
</dbReference>
<protein>
    <submittedName>
        <fullName evidence="4">AAA family ATPase</fullName>
    </submittedName>
</protein>
<comment type="caution">
    <text evidence="4">The sequence shown here is derived from an EMBL/GenBank/DDBJ whole genome shotgun (WGS) entry which is preliminary data.</text>
</comment>
<dbReference type="InterPro" id="IPR027417">
    <property type="entry name" value="P-loop_NTPase"/>
</dbReference>
<dbReference type="GO" id="GO:0004016">
    <property type="term" value="F:adenylate cyclase activity"/>
    <property type="evidence" value="ECO:0007669"/>
    <property type="project" value="TreeGrafter"/>
</dbReference>
<evidence type="ECO:0000313" key="4">
    <source>
        <dbReference type="EMBL" id="MBL7627101.1"/>
    </source>
</evidence>
<dbReference type="Gene3D" id="1.25.40.10">
    <property type="entry name" value="Tetratricopeptide repeat domain"/>
    <property type="match status" value="1"/>
</dbReference>
<dbReference type="PROSITE" id="PS50043">
    <property type="entry name" value="HTH_LUXR_2"/>
    <property type="match status" value="1"/>
</dbReference>
<keyword evidence="1" id="KW-0547">Nucleotide-binding</keyword>
<dbReference type="InterPro" id="IPR036388">
    <property type="entry name" value="WH-like_DNA-bd_sf"/>
</dbReference>
<dbReference type="SUPFAM" id="SSF48452">
    <property type="entry name" value="TPR-like"/>
    <property type="match status" value="1"/>
</dbReference>
<proteinExistence type="predicted"/>
<dbReference type="InterPro" id="IPR016032">
    <property type="entry name" value="Sig_transdc_resp-reg_C-effctor"/>
</dbReference>
<dbReference type="Proteomes" id="UP000604475">
    <property type="component" value="Unassembled WGS sequence"/>
</dbReference>
<dbReference type="Gene3D" id="3.40.50.300">
    <property type="entry name" value="P-loop containing nucleotide triphosphate hydrolases"/>
    <property type="match status" value="1"/>
</dbReference>
<dbReference type="PANTHER" id="PTHR16305">
    <property type="entry name" value="TESTICULAR SOLUBLE ADENYLYL CYCLASE"/>
    <property type="match status" value="1"/>
</dbReference>
<evidence type="ECO:0000313" key="5">
    <source>
        <dbReference type="Proteomes" id="UP000604475"/>
    </source>
</evidence>
<name>A0A937RJI2_9ACTN</name>
<dbReference type="Pfam" id="PF13191">
    <property type="entry name" value="AAA_16"/>
    <property type="match status" value="1"/>
</dbReference>
<evidence type="ECO:0000256" key="2">
    <source>
        <dbReference type="ARBA" id="ARBA00022840"/>
    </source>
</evidence>
<feature type="domain" description="HTH luxR-type" evidence="3">
    <location>
        <begin position="891"/>
        <end position="954"/>
    </location>
</feature>
<dbReference type="InterPro" id="IPR041664">
    <property type="entry name" value="AAA_16"/>
</dbReference>
<gene>
    <name evidence="4" type="ORF">I7412_07960</name>
</gene>
<dbReference type="SUPFAM" id="SSF46894">
    <property type="entry name" value="C-terminal effector domain of the bipartite response regulators"/>
    <property type="match status" value="1"/>
</dbReference>
<sequence length="954" mass="100782">MRNQDRPFVGRQDELTLLRSCSRTAAEGRGQVVLVTGPAGIGKTRLVEEALRPDAPPDARAQAGPAGAPARVPVGRGYCPADHAAPALWPWQQALRALARHSGRPAGFTAALDLLESAGTRHAPDDAASAAAMRFAALAGAADAVLSAAAEPLVIVLEDLHWADTNSVELLRQVAGGIVDSRLLLITTLRALPDEAGDAARELSRLDSVQPVPLRPLTTAAVRDYLASLGPLASSTARAEEVARRSGGLPLLLDAAARDAGAPGTVAIRDLVEALLAQLPEPARRVAQVAALLREATDAELVGQVAGVDGSTAARALDAAYRAGLLTRTASPAGAEARGFEFAHGLLADGLADLLGAAERREIHRRAAVALQARPSTVPGLAAEVAGHWRRAGRDEEARRRAAQWARRAAAESVRALAYDDAATHLLAAVEAARQAGAGDPELAETTLELARAYYLAGALAEALRHCEQAAEAAQRAGRGDLMAAAALVVRWVNFPLVTEAVPRLCRMALATPQPPAVRAQLLSQLAAILSETASGEAARQHVDDALELARASGDAQALLDAARAREMLLTGPDDAQERLRLAATAIEQAERLGQPLSALFGQQWRIRAAYQLGRLDLVDESMAAVAALADRSGLPLASWHRLRGVAARAVLEGRFATARSANLEAHRLGSRAGDAQAAGLSHAFAAYLAMLRADTSELADDFWPALEAVPPSPLMTAFRANLLLLDGRREEAMAWYERLRWLLDDPVVDVRWGGVLVLLIDLVEAFGDPPAAEALATHLKPYAAYPGAIGMPTVFFTGSVQGLYGRALSHAGQPREAESALREAIARDTALGARPHVVLGRLALADVLRRLEEPEAAATLAVAAAAEARRLDMPGPLARADRLLADLAAARRATDPLTPREHEVAALVVQALPNREIAARLVLSERTVESHVRSILAKLGCVNRTELVARWRP</sequence>
<evidence type="ECO:0000256" key="1">
    <source>
        <dbReference type="ARBA" id="ARBA00022741"/>
    </source>
</evidence>
<dbReference type="RefSeq" id="WP_203001733.1">
    <property type="nucleotide sequence ID" value="NZ_JADWYU010000219.1"/>
</dbReference>
<keyword evidence="2" id="KW-0067">ATP-binding</keyword>
<evidence type="ECO:0000259" key="3">
    <source>
        <dbReference type="PROSITE" id="PS50043"/>
    </source>
</evidence>
<dbReference type="PRINTS" id="PR00038">
    <property type="entry name" value="HTHLUXR"/>
</dbReference>
<organism evidence="4 5">
    <name type="scientific">Frankia nepalensis</name>
    <dbReference type="NCBI Taxonomy" id="1836974"/>
    <lineage>
        <taxon>Bacteria</taxon>
        <taxon>Bacillati</taxon>
        <taxon>Actinomycetota</taxon>
        <taxon>Actinomycetes</taxon>
        <taxon>Frankiales</taxon>
        <taxon>Frankiaceae</taxon>
        <taxon>Frankia</taxon>
    </lineage>
</organism>
<dbReference type="SUPFAM" id="SSF52540">
    <property type="entry name" value="P-loop containing nucleoside triphosphate hydrolases"/>
    <property type="match status" value="1"/>
</dbReference>
<dbReference type="AlphaFoldDB" id="A0A937RJI2"/>
<dbReference type="GO" id="GO:0005737">
    <property type="term" value="C:cytoplasm"/>
    <property type="evidence" value="ECO:0007669"/>
    <property type="project" value="TreeGrafter"/>
</dbReference>
<dbReference type="InterPro" id="IPR011990">
    <property type="entry name" value="TPR-like_helical_dom_sf"/>
</dbReference>
<dbReference type="GO" id="GO:0006355">
    <property type="term" value="P:regulation of DNA-templated transcription"/>
    <property type="evidence" value="ECO:0007669"/>
    <property type="project" value="InterPro"/>
</dbReference>
<dbReference type="InterPro" id="IPR000792">
    <property type="entry name" value="Tscrpt_reg_LuxR_C"/>
</dbReference>
<dbReference type="Gene3D" id="1.10.10.10">
    <property type="entry name" value="Winged helix-like DNA-binding domain superfamily/Winged helix DNA-binding domain"/>
    <property type="match status" value="1"/>
</dbReference>